<dbReference type="EMBL" id="AMZQ01000012">
    <property type="protein sequence ID" value="EKU10480.1"/>
    <property type="molecule type" value="Genomic_DNA"/>
</dbReference>
<evidence type="ECO:0000313" key="1">
    <source>
        <dbReference type="EMBL" id="EKU10480.1"/>
    </source>
</evidence>
<dbReference type="Proteomes" id="UP000011939">
    <property type="component" value="Unassembled WGS sequence"/>
</dbReference>
<proteinExistence type="predicted"/>
<sequence>MQKLNGLNLTTLPNKVKTAAQAKFILIFLLKAHLLLRD</sequence>
<evidence type="ECO:0000313" key="2">
    <source>
        <dbReference type="Proteomes" id="UP000011939"/>
    </source>
</evidence>
<reference evidence="1 2" key="1">
    <citation type="journal article" date="2013" name="Genome Announc.">
        <title>Genome Sequence of Campylobacter showae UNSWCD, Isolated from a Patient with Crohn's Disease.</title>
        <authorList>
            <person name="Tay A.P."/>
            <person name="Kaakoush N.O."/>
            <person name="Deshpande N.P."/>
            <person name="Chen Z."/>
            <person name="Mitchell H."/>
            <person name="Wilkins M.R."/>
        </authorList>
    </citation>
    <scope>NUCLEOTIDE SEQUENCE [LARGE SCALE GENOMIC DNA]</scope>
    <source>
        <strain evidence="1 2">CSUNSWCD</strain>
    </source>
</reference>
<dbReference type="AlphaFoldDB" id="M5II36"/>
<protein>
    <submittedName>
        <fullName evidence="1">Uncharacterized protein</fullName>
    </submittedName>
</protein>
<name>M5II36_9BACT</name>
<accession>M5II36</accession>
<organism evidence="1 2">
    <name type="scientific">Campylobacter showae CSUNSWCD</name>
    <dbReference type="NCBI Taxonomy" id="1244083"/>
    <lineage>
        <taxon>Bacteria</taxon>
        <taxon>Pseudomonadati</taxon>
        <taxon>Campylobacterota</taxon>
        <taxon>Epsilonproteobacteria</taxon>
        <taxon>Campylobacterales</taxon>
        <taxon>Campylobacteraceae</taxon>
        <taxon>Campylobacter</taxon>
    </lineage>
</organism>
<gene>
    <name evidence="1" type="ORF">CSUNSWCD_806</name>
</gene>
<comment type="caution">
    <text evidence="1">The sequence shown here is derived from an EMBL/GenBank/DDBJ whole genome shotgun (WGS) entry which is preliminary data.</text>
</comment>